<keyword evidence="7" id="KW-0256">Endoplasmic reticulum</keyword>
<dbReference type="AlphaFoldDB" id="A0A6J3KEJ7"/>
<gene>
    <name evidence="12" type="primary">LOC117234303</name>
</gene>
<evidence type="ECO:0000256" key="9">
    <source>
        <dbReference type="ARBA" id="ARBA00023136"/>
    </source>
</evidence>
<accession>A0A6J3KEJ7</accession>
<keyword evidence="9 10" id="KW-0472">Membrane</keyword>
<dbReference type="KEGG" id="bvk:117234303"/>
<feature type="transmembrane region" description="Helical" evidence="10">
    <location>
        <begin position="32"/>
        <end position="49"/>
    </location>
</feature>
<feature type="transmembrane region" description="Helical" evidence="10">
    <location>
        <begin position="114"/>
        <end position="135"/>
    </location>
</feature>
<dbReference type="Proteomes" id="UP000504631">
    <property type="component" value="Unplaced"/>
</dbReference>
<dbReference type="PANTHER" id="PTHR13205:SF15">
    <property type="entry name" value="DOLICHOL KINASE"/>
    <property type="match status" value="1"/>
</dbReference>
<dbReference type="CTD" id="22845"/>
<evidence type="ECO:0000256" key="1">
    <source>
        <dbReference type="ARBA" id="ARBA00004477"/>
    </source>
</evidence>
<proteinExistence type="inferred from homology"/>
<evidence type="ECO:0000256" key="7">
    <source>
        <dbReference type="ARBA" id="ARBA00022824"/>
    </source>
</evidence>
<sequence length="471" mass="52520">MEFLLNKYRHLEERILQSLKDNGIKHRIKADSGLWLGTLVGLSAVLTLLKEGASYSEICLIVGLTGIGLVISSICLYLKLSTEKVTVKDFQAIYFLPAIITSLLYLLVVNKGLLVSVTWGLSIGSLGTWGILQLMSTFPCCFTIGEATAVMHGCILFLMSVVTNLPLRYHLPPIHDDDIATVILQVAMLYVISVCLISSYFPMFRLARNFYLMTITLLLIVVLPLMYILLDQNPVIWTFYFVCNKTNKIMLIGYWALCLVLGVIVVIYQVLLNLQATSSTRKMFHLLAVLVYIPGLIYERILLYLASGVIMGLFVFLELMRYLQISPLGELLQQGFSVFADEKDNLISLTPLYLLCGLSFPLWMPTNNLSLLALLSGILTVGVGDTAASFVGSRWGFHKWTNSDKSVEGTIACIFSQIGLICLLAFIGYVDNGWLFLQSLLSSIVLSFIEAQTNQVDNLALPLFMYMCLMV</sequence>
<comment type="similarity">
    <text evidence="2">Belongs to the polyprenol kinase family.</text>
</comment>
<dbReference type="GO" id="GO:0005789">
    <property type="term" value="C:endoplasmic reticulum membrane"/>
    <property type="evidence" value="ECO:0007669"/>
    <property type="project" value="UniProtKB-SubCell"/>
</dbReference>
<evidence type="ECO:0000313" key="12">
    <source>
        <dbReference type="RefSeq" id="XP_033351275.1"/>
    </source>
</evidence>
<dbReference type="GO" id="GO:0043048">
    <property type="term" value="P:dolichyl monophosphate biosynthetic process"/>
    <property type="evidence" value="ECO:0007669"/>
    <property type="project" value="TreeGrafter"/>
</dbReference>
<dbReference type="GO" id="GO:0004168">
    <property type="term" value="F:dolichol kinase activity"/>
    <property type="evidence" value="ECO:0007669"/>
    <property type="project" value="UniProtKB-EC"/>
</dbReference>
<comment type="subcellular location">
    <subcellularLocation>
        <location evidence="1">Endoplasmic reticulum membrane</location>
        <topology evidence="1">Multi-pass membrane protein</topology>
    </subcellularLocation>
</comment>
<dbReference type="EC" id="2.7.1.108" evidence="3"/>
<evidence type="ECO:0000256" key="6">
    <source>
        <dbReference type="ARBA" id="ARBA00022777"/>
    </source>
</evidence>
<feature type="transmembrane region" description="Helical" evidence="10">
    <location>
        <begin position="344"/>
        <end position="363"/>
    </location>
</feature>
<feature type="transmembrane region" description="Helical" evidence="10">
    <location>
        <begin position="249"/>
        <end position="271"/>
    </location>
</feature>
<evidence type="ECO:0000256" key="5">
    <source>
        <dbReference type="ARBA" id="ARBA00022692"/>
    </source>
</evidence>
<feature type="transmembrane region" description="Helical" evidence="10">
    <location>
        <begin position="210"/>
        <end position="229"/>
    </location>
</feature>
<dbReference type="PANTHER" id="PTHR13205">
    <property type="entry name" value="TRANSMEMBRANE PROTEIN 15-RELATED"/>
    <property type="match status" value="1"/>
</dbReference>
<feature type="transmembrane region" description="Helical" evidence="10">
    <location>
        <begin position="90"/>
        <end position="108"/>
    </location>
</feature>
<evidence type="ECO:0000256" key="2">
    <source>
        <dbReference type="ARBA" id="ARBA00010794"/>
    </source>
</evidence>
<keyword evidence="6 12" id="KW-0418">Kinase</keyword>
<feature type="transmembrane region" description="Helical" evidence="10">
    <location>
        <begin position="55"/>
        <end position="78"/>
    </location>
</feature>
<organism evidence="11 12">
    <name type="scientific">Bombus vosnesenskii</name>
    <dbReference type="NCBI Taxonomy" id="207650"/>
    <lineage>
        <taxon>Eukaryota</taxon>
        <taxon>Metazoa</taxon>
        <taxon>Ecdysozoa</taxon>
        <taxon>Arthropoda</taxon>
        <taxon>Hexapoda</taxon>
        <taxon>Insecta</taxon>
        <taxon>Pterygota</taxon>
        <taxon>Neoptera</taxon>
        <taxon>Endopterygota</taxon>
        <taxon>Hymenoptera</taxon>
        <taxon>Apocrita</taxon>
        <taxon>Aculeata</taxon>
        <taxon>Apoidea</taxon>
        <taxon>Anthophila</taxon>
        <taxon>Apidae</taxon>
        <taxon>Bombus</taxon>
        <taxon>Pyrobombus</taxon>
    </lineage>
</organism>
<feature type="transmembrane region" description="Helical" evidence="10">
    <location>
        <begin position="304"/>
        <end position="323"/>
    </location>
</feature>
<dbReference type="InterPro" id="IPR032974">
    <property type="entry name" value="Polypren_kinase"/>
</dbReference>
<evidence type="ECO:0000256" key="8">
    <source>
        <dbReference type="ARBA" id="ARBA00022989"/>
    </source>
</evidence>
<reference evidence="12" key="1">
    <citation type="submission" date="2025-08" db="UniProtKB">
        <authorList>
            <consortium name="RefSeq"/>
        </authorList>
    </citation>
    <scope>IDENTIFICATION</scope>
    <source>
        <tissue evidence="12">Muscle</tissue>
    </source>
</reference>
<evidence type="ECO:0000256" key="3">
    <source>
        <dbReference type="ARBA" id="ARBA00012132"/>
    </source>
</evidence>
<feature type="transmembrane region" description="Helical" evidence="10">
    <location>
        <begin position="147"/>
        <end position="167"/>
    </location>
</feature>
<feature type="transmembrane region" description="Helical" evidence="10">
    <location>
        <begin position="411"/>
        <end position="430"/>
    </location>
</feature>
<evidence type="ECO:0000313" key="11">
    <source>
        <dbReference type="Proteomes" id="UP000504631"/>
    </source>
</evidence>
<protein>
    <recommendedName>
        <fullName evidence="3">dolichol kinase</fullName>
        <ecNumber evidence="3">2.7.1.108</ecNumber>
    </recommendedName>
</protein>
<dbReference type="GeneID" id="117234303"/>
<keyword evidence="8 10" id="KW-1133">Transmembrane helix</keyword>
<evidence type="ECO:0000256" key="4">
    <source>
        <dbReference type="ARBA" id="ARBA00022679"/>
    </source>
</evidence>
<keyword evidence="5 10" id="KW-0812">Transmembrane</keyword>
<dbReference type="RefSeq" id="XP_033351275.1">
    <property type="nucleotide sequence ID" value="XM_033495384.1"/>
</dbReference>
<evidence type="ECO:0000256" key="10">
    <source>
        <dbReference type="SAM" id="Phobius"/>
    </source>
</evidence>
<feature type="transmembrane region" description="Helical" evidence="10">
    <location>
        <begin position="179"/>
        <end position="198"/>
    </location>
</feature>
<name>A0A6J3KEJ7_9HYME</name>
<feature type="transmembrane region" description="Helical" evidence="10">
    <location>
        <begin position="369"/>
        <end position="391"/>
    </location>
</feature>
<keyword evidence="4" id="KW-0808">Transferase</keyword>
<keyword evidence="11" id="KW-1185">Reference proteome</keyword>